<dbReference type="AlphaFoldDB" id="A0A7X9E7E0"/>
<evidence type="ECO:0008006" key="3">
    <source>
        <dbReference type="Google" id="ProtNLM"/>
    </source>
</evidence>
<organism evidence="1 2">
    <name type="scientific">candidate division WWE3 bacterium</name>
    <dbReference type="NCBI Taxonomy" id="2053526"/>
    <lineage>
        <taxon>Bacteria</taxon>
        <taxon>Katanobacteria</taxon>
    </lineage>
</organism>
<evidence type="ECO:0000313" key="2">
    <source>
        <dbReference type="Proteomes" id="UP000590542"/>
    </source>
</evidence>
<gene>
    <name evidence="1" type="ORF">GYA37_02840</name>
</gene>
<name>A0A7X9E7E0_UNCKA</name>
<dbReference type="Proteomes" id="UP000590542">
    <property type="component" value="Unassembled WGS sequence"/>
</dbReference>
<proteinExistence type="predicted"/>
<comment type="caution">
    <text evidence="1">The sequence shown here is derived from an EMBL/GenBank/DDBJ whole genome shotgun (WGS) entry which is preliminary data.</text>
</comment>
<protein>
    <recommendedName>
        <fullName evidence="3">4Fe-4S ferredoxin-type domain-containing protein</fullName>
    </recommendedName>
</protein>
<evidence type="ECO:0000313" key="1">
    <source>
        <dbReference type="EMBL" id="NMB91759.1"/>
    </source>
</evidence>
<accession>A0A7X9E7E0</accession>
<sequence>MAKILKPTQTDKCNGCELCLLESQRQLKKVGLEEALIRIFKKKRDDNQKLEMQIEIDPRINMLHVEKISKICPKDVFEVENHEEIEGKNEE</sequence>
<dbReference type="EMBL" id="JAAZNV010000009">
    <property type="protein sequence ID" value="NMB91759.1"/>
    <property type="molecule type" value="Genomic_DNA"/>
</dbReference>
<reference evidence="1 2" key="1">
    <citation type="journal article" date="2020" name="Biotechnol. Biofuels">
        <title>New insights from the biogas microbiome by comprehensive genome-resolved metagenomics of nearly 1600 species originating from multiple anaerobic digesters.</title>
        <authorList>
            <person name="Campanaro S."/>
            <person name="Treu L."/>
            <person name="Rodriguez-R L.M."/>
            <person name="Kovalovszki A."/>
            <person name="Ziels R.M."/>
            <person name="Maus I."/>
            <person name="Zhu X."/>
            <person name="Kougias P.G."/>
            <person name="Basile A."/>
            <person name="Luo G."/>
            <person name="Schluter A."/>
            <person name="Konstantinidis K.T."/>
            <person name="Angelidaki I."/>
        </authorList>
    </citation>
    <scope>NUCLEOTIDE SEQUENCE [LARGE SCALE GENOMIC DNA]</scope>
    <source>
        <strain evidence="1">AS27yjCOA_202</strain>
    </source>
</reference>